<evidence type="ECO:0000313" key="2">
    <source>
        <dbReference type="EMBL" id="EQD31517.1"/>
    </source>
</evidence>
<evidence type="ECO:0000259" key="1">
    <source>
        <dbReference type="Pfam" id="PF04809"/>
    </source>
</evidence>
<gene>
    <name evidence="2" type="ORF">B1B_18095</name>
</gene>
<accession>T0YI43</accession>
<dbReference type="EMBL" id="AUZY01012097">
    <property type="protein sequence ID" value="EQD31517.1"/>
    <property type="molecule type" value="Genomic_DNA"/>
</dbReference>
<feature type="non-terminal residue" evidence="2">
    <location>
        <position position="134"/>
    </location>
</feature>
<proteinExistence type="predicted"/>
<sequence>MKPLEIAVVIESRDDATGMVAAVLRELEGALQAYLACGKTHVIDIATLPLGPADRAALQQALGAGEIEVRINALGASLLRETGFAGIWWVRHEDVEGKLLCELLEVTDVPEIVRAYRADIEAASARLCGLTALP</sequence>
<feature type="domain" description="HupH hydrogenase expression protein C-terminal" evidence="1">
    <location>
        <begin position="21"/>
        <end position="127"/>
    </location>
</feature>
<dbReference type="InterPro" id="IPR038527">
    <property type="entry name" value="HupH_C_sf"/>
</dbReference>
<dbReference type="Gene3D" id="3.30.1370.140">
    <property type="entry name" value="HupH hydrogenase expression protein, C-terminal domain"/>
    <property type="match status" value="1"/>
</dbReference>
<reference evidence="2" key="1">
    <citation type="submission" date="2013-08" db="EMBL/GenBank/DDBJ databases">
        <authorList>
            <person name="Mendez C."/>
            <person name="Richter M."/>
            <person name="Ferrer M."/>
            <person name="Sanchez J."/>
        </authorList>
    </citation>
    <scope>NUCLEOTIDE SEQUENCE</scope>
</reference>
<dbReference type="Pfam" id="PF04809">
    <property type="entry name" value="HupH_C"/>
    <property type="match status" value="1"/>
</dbReference>
<name>T0YI43_9ZZZZ</name>
<protein>
    <submittedName>
        <fullName evidence="2">HupH hydrogenase expression protein</fullName>
    </submittedName>
</protein>
<dbReference type="InterPro" id="IPR006894">
    <property type="entry name" value="HupH_Hydgase_express_prot_C"/>
</dbReference>
<organism evidence="2">
    <name type="scientific">mine drainage metagenome</name>
    <dbReference type="NCBI Taxonomy" id="410659"/>
    <lineage>
        <taxon>unclassified sequences</taxon>
        <taxon>metagenomes</taxon>
        <taxon>ecological metagenomes</taxon>
    </lineage>
</organism>
<reference evidence="2" key="2">
    <citation type="journal article" date="2014" name="ISME J.">
        <title>Microbial stratification in low pH oxic and suboxic macroscopic growths along an acid mine drainage.</title>
        <authorList>
            <person name="Mendez-Garcia C."/>
            <person name="Mesa V."/>
            <person name="Sprenger R.R."/>
            <person name="Richter M."/>
            <person name="Diez M.S."/>
            <person name="Solano J."/>
            <person name="Bargiela R."/>
            <person name="Golyshina O.V."/>
            <person name="Manteca A."/>
            <person name="Ramos J.L."/>
            <person name="Gallego J.R."/>
            <person name="Llorente I."/>
            <person name="Martins Dos Santos V.A."/>
            <person name="Jensen O.N."/>
            <person name="Pelaez A.I."/>
            <person name="Sanchez J."/>
            <person name="Ferrer M."/>
        </authorList>
    </citation>
    <scope>NUCLEOTIDE SEQUENCE</scope>
</reference>
<comment type="caution">
    <text evidence="2">The sequence shown here is derived from an EMBL/GenBank/DDBJ whole genome shotgun (WGS) entry which is preliminary data.</text>
</comment>
<dbReference type="AlphaFoldDB" id="T0YI43"/>